<dbReference type="SUPFAM" id="SSF51621">
    <property type="entry name" value="Phosphoenolpyruvate/pyruvate domain"/>
    <property type="match status" value="1"/>
</dbReference>
<keyword evidence="3" id="KW-0456">Lyase</keyword>
<dbReference type="InterPro" id="IPR005000">
    <property type="entry name" value="Aldolase/citrate-lyase_domain"/>
</dbReference>
<reference evidence="5 6" key="1">
    <citation type="submission" date="2010-10" db="EMBL/GenBank/DDBJ databases">
        <authorList>
            <consortium name="The Broad Institute Genome Sequencing Platform"/>
            <person name="Ward D."/>
            <person name="Earl A."/>
            <person name="Feldgarden M."/>
            <person name="Young S.K."/>
            <person name="Gargeya S."/>
            <person name="Zeng Q."/>
            <person name="Alvarado L."/>
            <person name="Berlin A."/>
            <person name="Bochicchio J."/>
            <person name="Chapman S.B."/>
            <person name="Chen Z."/>
            <person name="Freedman E."/>
            <person name="Gellesch M."/>
            <person name="Goldberg J."/>
            <person name="Griggs A."/>
            <person name="Gujja S."/>
            <person name="Heilman E."/>
            <person name="Heiman D."/>
            <person name="Howarth C."/>
            <person name="Mehta T."/>
            <person name="Neiman D."/>
            <person name="Pearson M."/>
            <person name="Roberts A."/>
            <person name="Saif S."/>
            <person name="Shea T."/>
            <person name="Shenoy N."/>
            <person name="Sisk P."/>
            <person name="Stolte C."/>
            <person name="Sykes S."/>
            <person name="White J."/>
            <person name="Yandava C."/>
            <person name="Allen-Vercoe E."/>
            <person name="Sibley C."/>
            <person name="Ambrose C.E."/>
            <person name="Strauss J."/>
            <person name="Daigneault M."/>
            <person name="Haas B."/>
            <person name="Nusbaum C."/>
            <person name="Birren B."/>
        </authorList>
    </citation>
    <scope>NUCLEOTIDE SEQUENCE [LARGE SCALE GENOMIC DNA]</scope>
    <source>
        <strain evidence="5 6">3_1_6</strain>
    </source>
</reference>
<name>E5YB06_BILW3</name>
<keyword evidence="6" id="KW-1185">Reference proteome</keyword>
<dbReference type="InterPro" id="IPR040442">
    <property type="entry name" value="Pyrv_kinase-like_dom_sf"/>
</dbReference>
<comment type="similarity">
    <text evidence="1">Belongs to the HpcH/HpaI aldolase family.</text>
</comment>
<dbReference type="Pfam" id="PF03328">
    <property type="entry name" value="HpcH_HpaI"/>
    <property type="match status" value="1"/>
</dbReference>
<dbReference type="eggNOG" id="COG3836">
    <property type="taxonomic scope" value="Bacteria"/>
</dbReference>
<evidence type="ECO:0000256" key="3">
    <source>
        <dbReference type="ARBA" id="ARBA00023239"/>
    </source>
</evidence>
<dbReference type="HOGENOM" id="CLU_059964_1_0_7"/>
<dbReference type="PANTHER" id="PTHR30502:SF0">
    <property type="entry name" value="PHOSPHOENOLPYRUVATE CARBOXYLASE FAMILY PROTEIN"/>
    <property type="match status" value="1"/>
</dbReference>
<proteinExistence type="inferred from homology"/>
<evidence type="ECO:0000256" key="2">
    <source>
        <dbReference type="ARBA" id="ARBA00022723"/>
    </source>
</evidence>
<evidence type="ECO:0000313" key="6">
    <source>
        <dbReference type="Proteomes" id="UP000006034"/>
    </source>
</evidence>
<evidence type="ECO:0000259" key="4">
    <source>
        <dbReference type="Pfam" id="PF03328"/>
    </source>
</evidence>
<dbReference type="GO" id="GO:0016832">
    <property type="term" value="F:aldehyde-lyase activity"/>
    <property type="evidence" value="ECO:0007669"/>
    <property type="project" value="TreeGrafter"/>
</dbReference>
<feature type="domain" description="HpcH/HpaI aldolase/citrate lyase" evidence="4">
    <location>
        <begin position="10"/>
        <end position="177"/>
    </location>
</feature>
<sequence length="185" mass="19941">MRVRDSSRAAVLHALDLGARGIIIPDVQSVEEARRLVEYAKYYPLGARGFAFSRSAKYGFLPELKQIGDYFTATNQRTILMPQCETAGALEHIEEIAALDGIDGIFVGPYDLSVALGAPARFATPRFAEALGRVIAACRASGKLAFIYANTMPEARAYFAQGYQGAAIGTDTAFLVKAIQGMLQA</sequence>
<dbReference type="GO" id="GO:0005737">
    <property type="term" value="C:cytoplasm"/>
    <property type="evidence" value="ECO:0007669"/>
    <property type="project" value="TreeGrafter"/>
</dbReference>
<dbReference type="STRING" id="563192.HMPREF0179_03378"/>
<accession>E5YB06</accession>
<dbReference type="EMBL" id="ADCP02000005">
    <property type="protein sequence ID" value="EFV42796.1"/>
    <property type="molecule type" value="Genomic_DNA"/>
</dbReference>
<gene>
    <name evidence="5" type="ORF">HMPREF0179_03378</name>
</gene>
<evidence type="ECO:0000313" key="5">
    <source>
        <dbReference type="EMBL" id="EFV42796.1"/>
    </source>
</evidence>
<dbReference type="AlphaFoldDB" id="E5YB06"/>
<evidence type="ECO:0000256" key="1">
    <source>
        <dbReference type="ARBA" id="ARBA00005568"/>
    </source>
</evidence>
<comment type="caution">
    <text evidence="5">The sequence shown here is derived from an EMBL/GenBank/DDBJ whole genome shotgun (WGS) entry which is preliminary data.</text>
</comment>
<dbReference type="InterPro" id="IPR015813">
    <property type="entry name" value="Pyrv/PenolPyrv_kinase-like_dom"/>
</dbReference>
<dbReference type="PANTHER" id="PTHR30502">
    <property type="entry name" value="2-KETO-3-DEOXY-L-RHAMNONATE ALDOLASE"/>
    <property type="match status" value="1"/>
</dbReference>
<dbReference type="GO" id="GO:0046872">
    <property type="term" value="F:metal ion binding"/>
    <property type="evidence" value="ECO:0007669"/>
    <property type="project" value="UniProtKB-KW"/>
</dbReference>
<dbReference type="Gene3D" id="3.20.20.60">
    <property type="entry name" value="Phosphoenolpyruvate-binding domains"/>
    <property type="match status" value="1"/>
</dbReference>
<organism evidence="5 6">
    <name type="scientific">Bilophila wadsworthia (strain 3_1_6)</name>
    <dbReference type="NCBI Taxonomy" id="563192"/>
    <lineage>
        <taxon>Bacteria</taxon>
        <taxon>Pseudomonadati</taxon>
        <taxon>Thermodesulfobacteriota</taxon>
        <taxon>Desulfovibrionia</taxon>
        <taxon>Desulfovibrionales</taxon>
        <taxon>Desulfovibrionaceae</taxon>
        <taxon>Bilophila</taxon>
    </lineage>
</organism>
<dbReference type="InterPro" id="IPR050251">
    <property type="entry name" value="HpcH-HpaI_aldolase"/>
</dbReference>
<dbReference type="OrthoDB" id="9802624at2"/>
<keyword evidence="2" id="KW-0479">Metal-binding</keyword>
<dbReference type="Proteomes" id="UP000006034">
    <property type="component" value="Unassembled WGS sequence"/>
</dbReference>
<reference evidence="5 6" key="2">
    <citation type="submission" date="2013-04" db="EMBL/GenBank/DDBJ databases">
        <title>The Genome Sequence of Bilophila wadsworthia 3_1_6.</title>
        <authorList>
            <consortium name="The Broad Institute Genomics Platform"/>
            <person name="Earl A."/>
            <person name="Ward D."/>
            <person name="Feldgarden M."/>
            <person name="Gevers D."/>
            <person name="Sibley C."/>
            <person name="Strauss J."/>
            <person name="Allen-Vercoe E."/>
            <person name="Walker B."/>
            <person name="Young S."/>
            <person name="Zeng Q."/>
            <person name="Gargeya S."/>
            <person name="Fitzgerald M."/>
            <person name="Haas B."/>
            <person name="Abouelleil A."/>
            <person name="Allen A.W."/>
            <person name="Alvarado L."/>
            <person name="Arachchi H.M."/>
            <person name="Berlin A.M."/>
            <person name="Chapman S.B."/>
            <person name="Gainer-Dewar J."/>
            <person name="Goldberg J."/>
            <person name="Griggs A."/>
            <person name="Gujja S."/>
            <person name="Hansen M."/>
            <person name="Howarth C."/>
            <person name="Imamovic A."/>
            <person name="Ireland A."/>
            <person name="Larimer J."/>
            <person name="McCowan C."/>
            <person name="Murphy C."/>
            <person name="Pearson M."/>
            <person name="Poon T.W."/>
            <person name="Priest M."/>
            <person name="Roberts A."/>
            <person name="Saif S."/>
            <person name="Shea T."/>
            <person name="Sisk P."/>
            <person name="Sykes S."/>
            <person name="Wortman J."/>
            <person name="Nusbaum C."/>
            <person name="Birren B."/>
        </authorList>
    </citation>
    <scope>NUCLEOTIDE SEQUENCE [LARGE SCALE GENOMIC DNA]</scope>
    <source>
        <strain evidence="5 6">3_1_6</strain>
    </source>
</reference>
<protein>
    <recommendedName>
        <fullName evidence="4">HpcH/HpaI aldolase/citrate lyase domain-containing protein</fullName>
    </recommendedName>
</protein>